<dbReference type="SUPFAM" id="SSF54631">
    <property type="entry name" value="CBS-domain pair"/>
    <property type="match status" value="1"/>
</dbReference>
<keyword evidence="5" id="KW-1185">Reference proteome</keyword>
<comment type="caution">
    <text evidence="4">The sequence shown here is derived from an EMBL/GenBank/DDBJ whole genome shotgun (WGS) entry which is preliminary data.</text>
</comment>
<dbReference type="InterPro" id="IPR051257">
    <property type="entry name" value="Diverse_CBS-Domain"/>
</dbReference>
<evidence type="ECO:0000256" key="2">
    <source>
        <dbReference type="PROSITE-ProRule" id="PRU00703"/>
    </source>
</evidence>
<dbReference type="InterPro" id="IPR000644">
    <property type="entry name" value="CBS_dom"/>
</dbReference>
<reference evidence="4" key="1">
    <citation type="submission" date="2021-03" db="EMBL/GenBank/DDBJ databases">
        <title>Bacillus suaedae sp. nov., isolated from Suaeda aralocaspica.</title>
        <authorList>
            <person name="Lei R.F.R."/>
        </authorList>
    </citation>
    <scope>NUCLEOTIDE SEQUENCE</scope>
    <source>
        <strain evidence="4">YZJH907-2</strain>
    </source>
</reference>
<evidence type="ECO:0000313" key="5">
    <source>
        <dbReference type="Proteomes" id="UP000678228"/>
    </source>
</evidence>
<protein>
    <submittedName>
        <fullName evidence="4">CBS domain-containing protein</fullName>
    </submittedName>
</protein>
<dbReference type="Gene3D" id="3.10.580.10">
    <property type="entry name" value="CBS-domain"/>
    <property type="match status" value="1"/>
</dbReference>
<dbReference type="PANTHER" id="PTHR43080:SF26">
    <property type="entry name" value="REGULATORY PROTEIN"/>
    <property type="match status" value="1"/>
</dbReference>
<dbReference type="InterPro" id="IPR046342">
    <property type="entry name" value="CBS_dom_sf"/>
</dbReference>
<name>A0A940WX48_9BACI</name>
<evidence type="ECO:0000313" key="4">
    <source>
        <dbReference type="EMBL" id="MBP3952247.1"/>
    </source>
</evidence>
<dbReference type="Proteomes" id="UP000678228">
    <property type="component" value="Unassembled WGS sequence"/>
</dbReference>
<accession>A0A940WX48</accession>
<dbReference type="PANTHER" id="PTHR43080">
    <property type="entry name" value="CBS DOMAIN-CONTAINING PROTEIN CBSX3, MITOCHONDRIAL"/>
    <property type="match status" value="1"/>
</dbReference>
<evidence type="ECO:0000259" key="3">
    <source>
        <dbReference type="PROSITE" id="PS51371"/>
    </source>
</evidence>
<dbReference type="RefSeq" id="WP_210597937.1">
    <property type="nucleotide sequence ID" value="NZ_JAGKSQ010000005.1"/>
</dbReference>
<feature type="domain" description="CBS" evidence="3">
    <location>
        <begin position="7"/>
        <end position="65"/>
    </location>
</feature>
<proteinExistence type="predicted"/>
<keyword evidence="1 2" id="KW-0129">CBS domain</keyword>
<dbReference type="PROSITE" id="PS51371">
    <property type="entry name" value="CBS"/>
    <property type="match status" value="1"/>
</dbReference>
<dbReference type="EMBL" id="JAGKSQ010000005">
    <property type="protein sequence ID" value="MBP3952247.1"/>
    <property type="molecule type" value="Genomic_DNA"/>
</dbReference>
<dbReference type="AlphaFoldDB" id="A0A940WX48"/>
<dbReference type="CDD" id="cd09834">
    <property type="entry name" value="CBS_pair_bac"/>
    <property type="match status" value="1"/>
</dbReference>
<organism evidence="4 5">
    <name type="scientific">Halalkalibacter suaedae</name>
    <dbReference type="NCBI Taxonomy" id="2822140"/>
    <lineage>
        <taxon>Bacteria</taxon>
        <taxon>Bacillati</taxon>
        <taxon>Bacillota</taxon>
        <taxon>Bacilli</taxon>
        <taxon>Bacillales</taxon>
        <taxon>Bacillaceae</taxon>
        <taxon>Halalkalibacter</taxon>
    </lineage>
</organism>
<sequence length="140" mass="16599">MKIAFFLLPKAEVIYMNEYSTLRQVIERMEYHRYTAMPILDNSGKYVGTITEGDILWKLKESLNFSFEDTENVLLKDIKRRMVNKHVHIDAEIDDLLSLAIVQNFVPVVDDQDIFIGIIRRREIIEYCTKMLLKQKEEQN</sequence>
<dbReference type="Pfam" id="PF00571">
    <property type="entry name" value="CBS"/>
    <property type="match status" value="2"/>
</dbReference>
<evidence type="ECO:0000256" key="1">
    <source>
        <dbReference type="ARBA" id="ARBA00023122"/>
    </source>
</evidence>
<gene>
    <name evidence="4" type="ORF">J7W16_13980</name>
</gene>